<dbReference type="PANTHER" id="PTHR42954:SF2">
    <property type="entry name" value="FE(2+) TRANSPORT PROTEIN A"/>
    <property type="match status" value="1"/>
</dbReference>
<keyword evidence="1" id="KW-0408">Iron</keyword>
<dbReference type="PANTHER" id="PTHR42954">
    <property type="entry name" value="FE(2+) TRANSPORT PROTEIN A"/>
    <property type="match status" value="1"/>
</dbReference>
<name>A0A5B1CQC5_9BACT</name>
<evidence type="ECO:0000313" key="4">
    <source>
        <dbReference type="Proteomes" id="UP000322699"/>
    </source>
</evidence>
<proteinExistence type="predicted"/>
<dbReference type="Proteomes" id="UP000322699">
    <property type="component" value="Unassembled WGS sequence"/>
</dbReference>
<protein>
    <submittedName>
        <fullName evidence="3">FeoA domain protein</fullName>
    </submittedName>
</protein>
<reference evidence="3 4" key="1">
    <citation type="submission" date="2019-08" db="EMBL/GenBank/DDBJ databases">
        <title>Deep-cultivation of Planctomycetes and their phenomic and genomic characterization uncovers novel biology.</title>
        <authorList>
            <person name="Wiegand S."/>
            <person name="Jogler M."/>
            <person name="Boedeker C."/>
            <person name="Pinto D."/>
            <person name="Vollmers J."/>
            <person name="Rivas-Marin E."/>
            <person name="Kohn T."/>
            <person name="Peeters S.H."/>
            <person name="Heuer A."/>
            <person name="Rast P."/>
            <person name="Oberbeckmann S."/>
            <person name="Bunk B."/>
            <person name="Jeske O."/>
            <person name="Meyerdierks A."/>
            <person name="Storesund J.E."/>
            <person name="Kallscheuer N."/>
            <person name="Luecker S."/>
            <person name="Lage O.M."/>
            <person name="Pohl T."/>
            <person name="Merkel B.J."/>
            <person name="Hornburger P."/>
            <person name="Mueller R.-W."/>
            <person name="Bruemmer F."/>
            <person name="Labrenz M."/>
            <person name="Spormann A.M."/>
            <person name="Op Den Camp H."/>
            <person name="Overmann J."/>
            <person name="Amann R."/>
            <person name="Jetten M.S.M."/>
            <person name="Mascher T."/>
            <person name="Medema M.H."/>
            <person name="Devos D.P."/>
            <person name="Kaster A.-K."/>
            <person name="Ovreas L."/>
            <person name="Rohde M."/>
            <person name="Galperin M.Y."/>
            <person name="Jogler C."/>
        </authorList>
    </citation>
    <scope>NUCLEOTIDE SEQUENCE [LARGE SCALE GENOMIC DNA]</scope>
    <source>
        <strain evidence="3 4">LF1</strain>
    </source>
</reference>
<evidence type="ECO:0000313" key="3">
    <source>
        <dbReference type="EMBL" id="KAA1261424.1"/>
    </source>
</evidence>
<comment type="caution">
    <text evidence="3">The sequence shown here is derived from an EMBL/GenBank/DDBJ whole genome shotgun (WGS) entry which is preliminary data.</text>
</comment>
<dbReference type="Pfam" id="PF04023">
    <property type="entry name" value="FeoA"/>
    <property type="match status" value="1"/>
</dbReference>
<evidence type="ECO:0000256" key="1">
    <source>
        <dbReference type="ARBA" id="ARBA00023004"/>
    </source>
</evidence>
<organism evidence="3 4">
    <name type="scientific">Rubripirellula obstinata</name>
    <dbReference type="NCBI Taxonomy" id="406547"/>
    <lineage>
        <taxon>Bacteria</taxon>
        <taxon>Pseudomonadati</taxon>
        <taxon>Planctomycetota</taxon>
        <taxon>Planctomycetia</taxon>
        <taxon>Pirellulales</taxon>
        <taxon>Pirellulaceae</taxon>
        <taxon>Rubripirellula</taxon>
    </lineage>
</organism>
<accession>A0A5B1CQC5</accession>
<dbReference type="InterPro" id="IPR052713">
    <property type="entry name" value="FeoA"/>
</dbReference>
<dbReference type="AlphaFoldDB" id="A0A5B1CQC5"/>
<sequence>MRVVRNSGCRCRASLDHFLREFSMTLDQLTPGQRGRILRIQGVDSVSSRLREMGFVAGEWVEYVCRAPFSGPVKCGLADARIAVRNGEAKRVEVELIA</sequence>
<feature type="domain" description="Ferrous iron transporter FeoA-like" evidence="2">
    <location>
        <begin position="24"/>
        <end position="96"/>
    </location>
</feature>
<dbReference type="EMBL" id="VRLW01000001">
    <property type="protein sequence ID" value="KAA1261424.1"/>
    <property type="molecule type" value="Genomic_DNA"/>
</dbReference>
<dbReference type="InterPro" id="IPR008988">
    <property type="entry name" value="Transcriptional_repressor_C"/>
</dbReference>
<gene>
    <name evidence="3" type="ORF">LF1_39720</name>
</gene>
<dbReference type="InterPro" id="IPR007167">
    <property type="entry name" value="Fe-transptr_FeoA-like"/>
</dbReference>
<dbReference type="SMART" id="SM00899">
    <property type="entry name" value="FeoA"/>
    <property type="match status" value="1"/>
</dbReference>
<dbReference type="SUPFAM" id="SSF50037">
    <property type="entry name" value="C-terminal domain of transcriptional repressors"/>
    <property type="match status" value="1"/>
</dbReference>
<dbReference type="Gene3D" id="2.30.30.90">
    <property type="match status" value="1"/>
</dbReference>
<keyword evidence="4" id="KW-1185">Reference proteome</keyword>
<dbReference type="InterPro" id="IPR038157">
    <property type="entry name" value="FeoA_core_dom"/>
</dbReference>
<evidence type="ECO:0000259" key="2">
    <source>
        <dbReference type="SMART" id="SM00899"/>
    </source>
</evidence>
<dbReference type="GO" id="GO:0046914">
    <property type="term" value="F:transition metal ion binding"/>
    <property type="evidence" value="ECO:0007669"/>
    <property type="project" value="InterPro"/>
</dbReference>